<dbReference type="PANTHER" id="PTHR30055">
    <property type="entry name" value="HTH-TYPE TRANSCRIPTIONAL REGULATOR RUTR"/>
    <property type="match status" value="1"/>
</dbReference>
<evidence type="ECO:0000256" key="2">
    <source>
        <dbReference type="ARBA" id="ARBA00023125"/>
    </source>
</evidence>
<reference evidence="5 6" key="1">
    <citation type="submission" date="2017-06" db="EMBL/GenBank/DDBJ databases">
        <authorList>
            <person name="Kim H.J."/>
            <person name="Triplett B.A."/>
        </authorList>
    </citation>
    <scope>NUCLEOTIDE SEQUENCE [LARGE SCALE GENOMIC DNA]</scope>
    <source>
        <strain evidence="5 6">DSM 43151</strain>
    </source>
</reference>
<dbReference type="Proteomes" id="UP000198415">
    <property type="component" value="Unassembled WGS sequence"/>
</dbReference>
<sequence length="217" mass="23488">MSECSLIRVNAVESRRRRQPALAPDDRRAALIAATIPLLHTHGPEVSTRQIADAAGCAEGTIFGVFDNKTQLVVCSIIKALDPQPSLDALAAIDRSADLRTRLAEAAEIVHARMSEHAQLFHTARRLIFMNEENPEAREKMAASRTVLHNAVTAVIEPDADSLRISPARAARLLLLYCGGDIFGPFGDNETRFSGADLASLLLDGIFLSNHGEPAKC</sequence>
<dbReference type="GO" id="GO:0003700">
    <property type="term" value="F:DNA-binding transcription factor activity"/>
    <property type="evidence" value="ECO:0007669"/>
    <property type="project" value="TreeGrafter"/>
</dbReference>
<dbReference type="Gene3D" id="1.10.357.10">
    <property type="entry name" value="Tetracycline Repressor, domain 2"/>
    <property type="match status" value="1"/>
</dbReference>
<dbReference type="EMBL" id="FZNR01000001">
    <property type="protein sequence ID" value="SNR24604.1"/>
    <property type="molecule type" value="Genomic_DNA"/>
</dbReference>
<gene>
    <name evidence="5" type="ORF">SAMN06264365_10163</name>
</gene>
<dbReference type="SUPFAM" id="SSF46689">
    <property type="entry name" value="Homeodomain-like"/>
    <property type="match status" value="1"/>
</dbReference>
<evidence type="ECO:0000313" key="5">
    <source>
        <dbReference type="EMBL" id="SNR24604.1"/>
    </source>
</evidence>
<keyword evidence="3" id="KW-0804">Transcription</keyword>
<keyword evidence="1" id="KW-0805">Transcription regulation</keyword>
<dbReference type="InterPro" id="IPR009057">
    <property type="entry name" value="Homeodomain-like_sf"/>
</dbReference>
<dbReference type="InterPro" id="IPR050109">
    <property type="entry name" value="HTH-type_TetR-like_transc_reg"/>
</dbReference>
<evidence type="ECO:0000256" key="1">
    <source>
        <dbReference type="ARBA" id="ARBA00023015"/>
    </source>
</evidence>
<dbReference type="Pfam" id="PF00440">
    <property type="entry name" value="TetR_N"/>
    <property type="match status" value="1"/>
</dbReference>
<evidence type="ECO:0000259" key="4">
    <source>
        <dbReference type="Pfam" id="PF00440"/>
    </source>
</evidence>
<protein>
    <submittedName>
        <fullName evidence="5">Transcriptional regulator, TetR family</fullName>
    </submittedName>
</protein>
<keyword evidence="2" id="KW-0238">DNA-binding</keyword>
<name>A0A238URQ3_9ACTN</name>
<feature type="domain" description="HTH tetR-type" evidence="4">
    <location>
        <begin position="31"/>
        <end position="73"/>
    </location>
</feature>
<organism evidence="5 6">
    <name type="scientific">Actinoplanes regularis</name>
    <dbReference type="NCBI Taxonomy" id="52697"/>
    <lineage>
        <taxon>Bacteria</taxon>
        <taxon>Bacillati</taxon>
        <taxon>Actinomycetota</taxon>
        <taxon>Actinomycetes</taxon>
        <taxon>Micromonosporales</taxon>
        <taxon>Micromonosporaceae</taxon>
        <taxon>Actinoplanes</taxon>
    </lineage>
</organism>
<dbReference type="PANTHER" id="PTHR30055:SF234">
    <property type="entry name" value="HTH-TYPE TRANSCRIPTIONAL REGULATOR BETI"/>
    <property type="match status" value="1"/>
</dbReference>
<evidence type="ECO:0000256" key="3">
    <source>
        <dbReference type="ARBA" id="ARBA00023163"/>
    </source>
</evidence>
<dbReference type="AlphaFoldDB" id="A0A238URQ3"/>
<dbReference type="InterPro" id="IPR001647">
    <property type="entry name" value="HTH_TetR"/>
</dbReference>
<evidence type="ECO:0000313" key="6">
    <source>
        <dbReference type="Proteomes" id="UP000198415"/>
    </source>
</evidence>
<keyword evidence="6" id="KW-1185">Reference proteome</keyword>
<accession>A0A238URQ3</accession>
<dbReference type="GO" id="GO:0000976">
    <property type="term" value="F:transcription cis-regulatory region binding"/>
    <property type="evidence" value="ECO:0007669"/>
    <property type="project" value="TreeGrafter"/>
</dbReference>
<proteinExistence type="predicted"/>